<dbReference type="Proteomes" id="UP001304300">
    <property type="component" value="Chromosome"/>
</dbReference>
<evidence type="ECO:0000256" key="1">
    <source>
        <dbReference type="ARBA" id="ARBA00010541"/>
    </source>
</evidence>
<gene>
    <name evidence="6" type="ORF">RZN69_16740</name>
</gene>
<dbReference type="Gene3D" id="2.40.10.10">
    <property type="entry name" value="Trypsin-like serine proteases"/>
    <property type="match status" value="2"/>
</dbReference>
<evidence type="ECO:0000313" key="7">
    <source>
        <dbReference type="Proteomes" id="UP001304300"/>
    </source>
</evidence>
<keyword evidence="2" id="KW-0645">Protease</keyword>
<keyword evidence="7" id="KW-1185">Reference proteome</keyword>
<feature type="chain" id="PRO_5042895604" evidence="4">
    <location>
        <begin position="28"/>
        <end position="461"/>
    </location>
</feature>
<dbReference type="InterPro" id="IPR041489">
    <property type="entry name" value="PDZ_6"/>
</dbReference>
<dbReference type="PANTHER" id="PTHR43343">
    <property type="entry name" value="PEPTIDASE S12"/>
    <property type="match status" value="1"/>
</dbReference>
<dbReference type="RefSeq" id="WP_317832435.1">
    <property type="nucleotide sequence ID" value="NZ_CP136920.1"/>
</dbReference>
<evidence type="ECO:0000256" key="3">
    <source>
        <dbReference type="ARBA" id="ARBA00022801"/>
    </source>
</evidence>
<feature type="domain" description="PDZ" evidence="5">
    <location>
        <begin position="372"/>
        <end position="452"/>
    </location>
</feature>
<dbReference type="InterPro" id="IPR036034">
    <property type="entry name" value="PDZ_sf"/>
</dbReference>
<dbReference type="SUPFAM" id="SSF50494">
    <property type="entry name" value="Trypsin-like serine proteases"/>
    <property type="match status" value="1"/>
</dbReference>
<keyword evidence="4" id="KW-0732">Signal</keyword>
<dbReference type="PANTHER" id="PTHR43343:SF3">
    <property type="entry name" value="PROTEASE DO-LIKE 8, CHLOROPLASTIC"/>
    <property type="match status" value="1"/>
</dbReference>
<feature type="domain" description="PDZ" evidence="5">
    <location>
        <begin position="283"/>
        <end position="316"/>
    </location>
</feature>
<proteinExistence type="inferred from homology"/>
<evidence type="ECO:0000256" key="4">
    <source>
        <dbReference type="SAM" id="SignalP"/>
    </source>
</evidence>
<dbReference type="EMBL" id="CP136920">
    <property type="protein sequence ID" value="WOO40268.1"/>
    <property type="molecule type" value="Genomic_DNA"/>
</dbReference>
<organism evidence="6 7">
    <name type="scientific">Rubellicoccus peritrichatus</name>
    <dbReference type="NCBI Taxonomy" id="3080537"/>
    <lineage>
        <taxon>Bacteria</taxon>
        <taxon>Pseudomonadati</taxon>
        <taxon>Verrucomicrobiota</taxon>
        <taxon>Opitutia</taxon>
        <taxon>Puniceicoccales</taxon>
        <taxon>Cerasicoccaceae</taxon>
        <taxon>Rubellicoccus</taxon>
    </lineage>
</organism>
<dbReference type="InterPro" id="IPR001478">
    <property type="entry name" value="PDZ"/>
</dbReference>
<feature type="signal peptide" evidence="4">
    <location>
        <begin position="1"/>
        <end position="27"/>
    </location>
</feature>
<name>A0AAQ3QQI0_9BACT</name>
<comment type="similarity">
    <text evidence="1">Belongs to the peptidase S1C family.</text>
</comment>
<sequence>MLTENTYIHRLILCGLLIMLGSACVEAAPRHARSSFTVEKTEPGFQNLLNSVVRLDVWETVFKAGREQTAHGVGSGVIMTDEGYILTNAHVVNPYAERIWATLNNLERVPATLVGWDHWTDLAVIKLDVDELKAKDMDFSWGKFGDSSKLIPGETVYAVGTPNGLARTVTRGIISNTNRFFEGAQVGRGYETGYFNTWLQTDAAINPGNSGGPLVLPDGDVIGINTRGYLGANNLGFAVPSNIAKRVMEELIEKGSVTRSYTGIVPGPMQDLEEFFDVELNKGMLVQSIDPGSPAEDAGLRPSDIILTIDGTSVDGRFPEQLPEIQKRIAERPVGSTILIDVKRGDEVLPLVVTTEELQSRVGHEAALEDWGISVQKVSRAVAREQQLKSSDGVYVVGTQRAFPAAEAGIRSGDIITSVNRKPIVTLEDLEAAYEQYVENPDRVLMEITRNHQVSFVVMKP</sequence>
<dbReference type="Gene3D" id="2.30.42.10">
    <property type="match status" value="2"/>
</dbReference>
<dbReference type="InterPro" id="IPR043504">
    <property type="entry name" value="Peptidase_S1_PA_chymotrypsin"/>
</dbReference>
<dbReference type="AlphaFoldDB" id="A0AAQ3QQI0"/>
<dbReference type="GO" id="GO:0004252">
    <property type="term" value="F:serine-type endopeptidase activity"/>
    <property type="evidence" value="ECO:0007669"/>
    <property type="project" value="InterPro"/>
</dbReference>
<dbReference type="KEGG" id="puo:RZN69_16740"/>
<dbReference type="InterPro" id="IPR001940">
    <property type="entry name" value="Peptidase_S1C"/>
</dbReference>
<dbReference type="PRINTS" id="PR00834">
    <property type="entry name" value="PROTEASES2C"/>
</dbReference>
<evidence type="ECO:0000313" key="6">
    <source>
        <dbReference type="EMBL" id="WOO40268.1"/>
    </source>
</evidence>
<dbReference type="InterPro" id="IPR009003">
    <property type="entry name" value="Peptidase_S1_PA"/>
</dbReference>
<protein>
    <submittedName>
        <fullName evidence="6">Trypsin-like peptidase domain-containing protein</fullName>
    </submittedName>
</protein>
<dbReference type="GO" id="GO:0006508">
    <property type="term" value="P:proteolysis"/>
    <property type="evidence" value="ECO:0007669"/>
    <property type="project" value="UniProtKB-KW"/>
</dbReference>
<dbReference type="InterPro" id="IPR051201">
    <property type="entry name" value="Chloro_Bact_Ser_Proteases"/>
</dbReference>
<dbReference type="PROSITE" id="PS50106">
    <property type="entry name" value="PDZ"/>
    <property type="match status" value="2"/>
</dbReference>
<dbReference type="Pfam" id="PF17820">
    <property type="entry name" value="PDZ_6"/>
    <property type="match status" value="1"/>
</dbReference>
<dbReference type="Pfam" id="PF13180">
    <property type="entry name" value="PDZ_2"/>
    <property type="match status" value="1"/>
</dbReference>
<accession>A0AAQ3QQI0</accession>
<dbReference type="SMART" id="SM00228">
    <property type="entry name" value="PDZ"/>
    <property type="match status" value="2"/>
</dbReference>
<reference evidence="6 7" key="1">
    <citation type="submission" date="2023-10" db="EMBL/GenBank/DDBJ databases">
        <title>Rubellicoccus peritrichatus gen. nov., sp. nov., isolated from an algae of coral reef tank.</title>
        <authorList>
            <person name="Luo J."/>
        </authorList>
    </citation>
    <scope>NUCLEOTIDE SEQUENCE [LARGE SCALE GENOMIC DNA]</scope>
    <source>
        <strain evidence="6 7">CR14</strain>
    </source>
</reference>
<dbReference type="SUPFAM" id="SSF50156">
    <property type="entry name" value="PDZ domain-like"/>
    <property type="match status" value="2"/>
</dbReference>
<evidence type="ECO:0000259" key="5">
    <source>
        <dbReference type="PROSITE" id="PS50106"/>
    </source>
</evidence>
<keyword evidence="3" id="KW-0378">Hydrolase</keyword>
<dbReference type="Pfam" id="PF13365">
    <property type="entry name" value="Trypsin_2"/>
    <property type="match status" value="1"/>
</dbReference>
<evidence type="ECO:0000256" key="2">
    <source>
        <dbReference type="ARBA" id="ARBA00022670"/>
    </source>
</evidence>